<dbReference type="GO" id="GO:0043066">
    <property type="term" value="P:negative regulation of apoptotic process"/>
    <property type="evidence" value="ECO:0007669"/>
    <property type="project" value="TreeGrafter"/>
</dbReference>
<keyword evidence="2" id="KW-1185">Reference proteome</keyword>
<dbReference type="GO" id="GO:0005737">
    <property type="term" value="C:cytoplasm"/>
    <property type="evidence" value="ECO:0007669"/>
    <property type="project" value="TreeGrafter"/>
</dbReference>
<dbReference type="GO" id="GO:0051726">
    <property type="term" value="P:regulation of cell cycle"/>
    <property type="evidence" value="ECO:0007669"/>
    <property type="project" value="TreeGrafter"/>
</dbReference>
<dbReference type="Proteomes" id="UP000326759">
    <property type="component" value="Unassembled WGS sequence"/>
</dbReference>
<dbReference type="Pfam" id="PF00653">
    <property type="entry name" value="BIR"/>
    <property type="match status" value="2"/>
</dbReference>
<dbReference type="EMBL" id="SEYY01001069">
    <property type="protein sequence ID" value="KAB7505900.1"/>
    <property type="molecule type" value="Genomic_DNA"/>
</dbReference>
<organism evidence="1 2">
    <name type="scientific">Armadillidium nasatum</name>
    <dbReference type="NCBI Taxonomy" id="96803"/>
    <lineage>
        <taxon>Eukaryota</taxon>
        <taxon>Metazoa</taxon>
        <taxon>Ecdysozoa</taxon>
        <taxon>Arthropoda</taxon>
        <taxon>Crustacea</taxon>
        <taxon>Multicrustacea</taxon>
        <taxon>Malacostraca</taxon>
        <taxon>Eumalacostraca</taxon>
        <taxon>Peracarida</taxon>
        <taxon>Isopoda</taxon>
        <taxon>Oniscidea</taxon>
        <taxon>Crinocheta</taxon>
        <taxon>Armadillidiidae</taxon>
        <taxon>Armadillidium</taxon>
    </lineage>
</organism>
<gene>
    <name evidence="1" type="primary">Diap1_1</name>
    <name evidence="1" type="ORF">Anas_01787</name>
</gene>
<dbReference type="OrthoDB" id="5855668at2759"/>
<evidence type="ECO:0000313" key="1">
    <source>
        <dbReference type="EMBL" id="KAB7505900.1"/>
    </source>
</evidence>
<dbReference type="InterPro" id="IPR050784">
    <property type="entry name" value="IAP"/>
</dbReference>
<evidence type="ECO:0000313" key="2">
    <source>
        <dbReference type="Proteomes" id="UP000326759"/>
    </source>
</evidence>
<accession>A0A5N5TJD4</accession>
<name>A0A5N5TJD4_9CRUS</name>
<dbReference type="Gene3D" id="1.10.1170.10">
    <property type="entry name" value="Inhibitor Of Apoptosis Protein (2mihbC-IAP-1), Chain A"/>
    <property type="match status" value="2"/>
</dbReference>
<dbReference type="PANTHER" id="PTHR10044">
    <property type="entry name" value="INHIBITOR OF APOPTOSIS"/>
    <property type="match status" value="1"/>
</dbReference>
<dbReference type="GO" id="GO:0043027">
    <property type="term" value="F:cysteine-type endopeptidase inhibitor activity involved in apoptotic process"/>
    <property type="evidence" value="ECO:0007669"/>
    <property type="project" value="TreeGrafter"/>
</dbReference>
<dbReference type="PANTHER" id="PTHR10044:SF139">
    <property type="entry name" value="DEATH-ASSOCIATED INHIBITOR OF APOPTOSIS 2"/>
    <property type="match status" value="1"/>
</dbReference>
<reference evidence="1 2" key="1">
    <citation type="journal article" date="2019" name="PLoS Biol.">
        <title>Sex chromosomes control vertical transmission of feminizing Wolbachia symbionts in an isopod.</title>
        <authorList>
            <person name="Becking T."/>
            <person name="Chebbi M.A."/>
            <person name="Giraud I."/>
            <person name="Moumen B."/>
            <person name="Laverre T."/>
            <person name="Caubet Y."/>
            <person name="Peccoud J."/>
            <person name="Gilbert C."/>
            <person name="Cordaux R."/>
        </authorList>
    </citation>
    <scope>NUCLEOTIDE SEQUENCE [LARGE SCALE GENOMIC DNA]</scope>
    <source>
        <strain evidence="1">ANa2</strain>
        <tissue evidence="1">Whole body excluding digestive tract and cuticle</tissue>
    </source>
</reference>
<dbReference type="GO" id="GO:0005634">
    <property type="term" value="C:nucleus"/>
    <property type="evidence" value="ECO:0007669"/>
    <property type="project" value="TreeGrafter"/>
</dbReference>
<dbReference type="InterPro" id="IPR001370">
    <property type="entry name" value="BIR_rpt"/>
</dbReference>
<dbReference type="SUPFAM" id="SSF57924">
    <property type="entry name" value="Inhibitor of apoptosis (IAP) repeat"/>
    <property type="match status" value="2"/>
</dbReference>
<protein>
    <submittedName>
        <fullName evidence="1">Death-associated inhibitor of apoptosis 1</fullName>
    </submittedName>
</protein>
<dbReference type="AlphaFoldDB" id="A0A5N5TJD4"/>
<dbReference type="CDD" id="cd00022">
    <property type="entry name" value="BIR"/>
    <property type="match status" value="1"/>
</dbReference>
<dbReference type="SMART" id="SM00238">
    <property type="entry name" value="BIR"/>
    <property type="match status" value="2"/>
</dbReference>
<sequence length="315" mass="37183">MEFGFPQYSDDVANPIDKLKDTRDRRILNTTALFFESVRLATFYYFKYREELDVKKMAKKGFYYSRLTDSVVCYFCNEKIQFGGNYEEETSSHAIDEDEKCPMARFPLNGNVPIIDPHSVDNDSYSKLNWMLQDFMAHNVRNDIPNKGKKIIFNPNIVKEDALKETFVLGTNRLSTFDQFLKYLPEEIRPKKNRYAEAGFVYTGFSDIVMCFECKGGLFNLHVEDDPIKDHATFFGHCPFIKEYVEKHKVDVKLQYQNVLKPFKEQDKKLLMHHPMVKNLLFQGYKKSDIKNIVEKHVELFGHFPFDIRIFKKEM</sequence>
<proteinExistence type="predicted"/>
<dbReference type="PROSITE" id="PS50143">
    <property type="entry name" value="BIR_REPEAT_2"/>
    <property type="match status" value="2"/>
</dbReference>
<comment type="caution">
    <text evidence="1">The sequence shown here is derived from an EMBL/GenBank/DDBJ whole genome shotgun (WGS) entry which is preliminary data.</text>
</comment>